<dbReference type="PANTHER" id="PTHR37962">
    <property type="entry name" value="MALE STERILE (3) 76CA"/>
    <property type="match status" value="1"/>
</dbReference>
<dbReference type="EMBL" id="KZ308619">
    <property type="protein sequence ID" value="KAG8232446.1"/>
    <property type="molecule type" value="Genomic_DNA"/>
</dbReference>
<dbReference type="OrthoDB" id="5797993at2759"/>
<sequence>MELYLTMELQNTQEDSVHILWFPKALSQDQIDHGCSNACTITALLISLNWNDTNRRIDLSKGCIKYGTEIATILRSSILRGNKIYKNSISSSPKNVINFTIPESAELIGSEMKKMFEWQSGIFLLDLGDSLHESLTEGLSIWEGSKPHWKPMLFVVLTTKNNSVLLVYQEEPKVVILIDTCSHQDKGAVIACVPQTELKALCRWYHCLLRKYFLDQPAFYELSFFYFKN</sequence>
<proteinExistence type="predicted"/>
<dbReference type="AlphaFoldDB" id="A0A8K0P3M6"/>
<gene>
    <name evidence="1" type="ORF">J437_LFUL012370</name>
</gene>
<dbReference type="Proteomes" id="UP000792457">
    <property type="component" value="Unassembled WGS sequence"/>
</dbReference>
<reference evidence="1" key="2">
    <citation type="submission" date="2017-10" db="EMBL/GenBank/DDBJ databases">
        <title>Ladona fulva Genome sequencing and assembly.</title>
        <authorList>
            <person name="Murali S."/>
            <person name="Richards S."/>
            <person name="Bandaranaike D."/>
            <person name="Bellair M."/>
            <person name="Blankenburg K."/>
            <person name="Chao H."/>
            <person name="Dinh H."/>
            <person name="Doddapaneni H."/>
            <person name="Dugan-Rocha S."/>
            <person name="Elkadiri S."/>
            <person name="Gnanaolivu R."/>
            <person name="Hernandez B."/>
            <person name="Skinner E."/>
            <person name="Javaid M."/>
            <person name="Lee S."/>
            <person name="Li M."/>
            <person name="Ming W."/>
            <person name="Munidasa M."/>
            <person name="Muniz J."/>
            <person name="Nguyen L."/>
            <person name="Hughes D."/>
            <person name="Osuji N."/>
            <person name="Pu L.-L."/>
            <person name="Puazo M."/>
            <person name="Qu C."/>
            <person name="Quiroz J."/>
            <person name="Raj R."/>
            <person name="Weissenberger G."/>
            <person name="Xin Y."/>
            <person name="Zou X."/>
            <person name="Han Y."/>
            <person name="Worley K."/>
            <person name="Muzny D."/>
            <person name="Gibbs R."/>
        </authorList>
    </citation>
    <scope>NUCLEOTIDE SEQUENCE</scope>
    <source>
        <strain evidence="1">Sampled in the wild</strain>
    </source>
</reference>
<protein>
    <submittedName>
        <fullName evidence="1">Uncharacterized protein</fullName>
    </submittedName>
</protein>
<evidence type="ECO:0000313" key="2">
    <source>
        <dbReference type="Proteomes" id="UP000792457"/>
    </source>
</evidence>
<keyword evidence="2" id="KW-1185">Reference proteome</keyword>
<organism evidence="1 2">
    <name type="scientific">Ladona fulva</name>
    <name type="common">Scarce chaser dragonfly</name>
    <name type="synonym">Libellula fulva</name>
    <dbReference type="NCBI Taxonomy" id="123851"/>
    <lineage>
        <taxon>Eukaryota</taxon>
        <taxon>Metazoa</taxon>
        <taxon>Ecdysozoa</taxon>
        <taxon>Arthropoda</taxon>
        <taxon>Hexapoda</taxon>
        <taxon>Insecta</taxon>
        <taxon>Pterygota</taxon>
        <taxon>Palaeoptera</taxon>
        <taxon>Odonata</taxon>
        <taxon>Epiprocta</taxon>
        <taxon>Anisoptera</taxon>
        <taxon>Libelluloidea</taxon>
        <taxon>Libellulidae</taxon>
        <taxon>Ladona</taxon>
    </lineage>
</organism>
<dbReference type="PANTHER" id="PTHR37962:SF2">
    <property type="entry name" value="MALE STERILE (3) 76CA"/>
    <property type="match status" value="1"/>
</dbReference>
<comment type="caution">
    <text evidence="1">The sequence shown here is derived from an EMBL/GenBank/DDBJ whole genome shotgun (WGS) entry which is preliminary data.</text>
</comment>
<accession>A0A8K0P3M6</accession>
<name>A0A8K0P3M6_LADFU</name>
<evidence type="ECO:0000313" key="1">
    <source>
        <dbReference type="EMBL" id="KAG8232446.1"/>
    </source>
</evidence>
<reference evidence="1" key="1">
    <citation type="submission" date="2013-04" db="EMBL/GenBank/DDBJ databases">
        <authorList>
            <person name="Qu J."/>
            <person name="Murali S.C."/>
            <person name="Bandaranaike D."/>
            <person name="Bellair M."/>
            <person name="Blankenburg K."/>
            <person name="Chao H."/>
            <person name="Dinh H."/>
            <person name="Doddapaneni H."/>
            <person name="Downs B."/>
            <person name="Dugan-Rocha S."/>
            <person name="Elkadiri S."/>
            <person name="Gnanaolivu R.D."/>
            <person name="Hernandez B."/>
            <person name="Javaid M."/>
            <person name="Jayaseelan J.C."/>
            <person name="Lee S."/>
            <person name="Li M."/>
            <person name="Ming W."/>
            <person name="Munidasa M."/>
            <person name="Muniz J."/>
            <person name="Nguyen L."/>
            <person name="Ongeri F."/>
            <person name="Osuji N."/>
            <person name="Pu L.-L."/>
            <person name="Puazo M."/>
            <person name="Qu C."/>
            <person name="Quiroz J."/>
            <person name="Raj R."/>
            <person name="Weissenberger G."/>
            <person name="Xin Y."/>
            <person name="Zou X."/>
            <person name="Han Y."/>
            <person name="Richards S."/>
            <person name="Worley K."/>
            <person name="Muzny D."/>
            <person name="Gibbs R."/>
        </authorList>
    </citation>
    <scope>NUCLEOTIDE SEQUENCE</scope>
    <source>
        <strain evidence="1">Sampled in the wild</strain>
    </source>
</reference>